<keyword evidence="3 6" id="KW-0812">Transmembrane</keyword>
<feature type="transmembrane region" description="Helical" evidence="6">
    <location>
        <begin position="111"/>
        <end position="128"/>
    </location>
</feature>
<gene>
    <name evidence="7" type="ORF">FQP85_08685</name>
</gene>
<name>A0ABY3FEF2_9GAMM</name>
<feature type="transmembrane region" description="Helical" evidence="6">
    <location>
        <begin position="275"/>
        <end position="301"/>
    </location>
</feature>
<feature type="transmembrane region" description="Helical" evidence="6">
    <location>
        <begin position="46"/>
        <end position="65"/>
    </location>
</feature>
<dbReference type="Proteomes" id="UP000317938">
    <property type="component" value="Unassembled WGS sequence"/>
</dbReference>
<proteinExistence type="predicted"/>
<evidence type="ECO:0000256" key="1">
    <source>
        <dbReference type="ARBA" id="ARBA00004651"/>
    </source>
</evidence>
<protein>
    <submittedName>
        <fullName evidence="7">Oligosaccharide flippase family protein</fullName>
    </submittedName>
</protein>
<feature type="transmembrane region" description="Helical" evidence="6">
    <location>
        <begin position="313"/>
        <end position="333"/>
    </location>
</feature>
<evidence type="ECO:0000256" key="3">
    <source>
        <dbReference type="ARBA" id="ARBA00022692"/>
    </source>
</evidence>
<keyword evidence="8" id="KW-1185">Reference proteome</keyword>
<comment type="caution">
    <text evidence="7">The sequence shown here is derived from an EMBL/GenBank/DDBJ whole genome shotgun (WGS) entry which is preliminary data.</text>
</comment>
<feature type="transmembrane region" description="Helical" evidence="6">
    <location>
        <begin position="140"/>
        <end position="159"/>
    </location>
</feature>
<dbReference type="InterPro" id="IPR050833">
    <property type="entry name" value="Poly_Biosynth_Transport"/>
</dbReference>
<feature type="transmembrane region" description="Helical" evidence="6">
    <location>
        <begin position="85"/>
        <end position="105"/>
    </location>
</feature>
<accession>A0ABY3FEF2</accession>
<organism evidence="7 8">
    <name type="scientific">Pseudoalteromonas neustonica</name>
    <dbReference type="NCBI Taxonomy" id="1840331"/>
    <lineage>
        <taxon>Bacteria</taxon>
        <taxon>Pseudomonadati</taxon>
        <taxon>Pseudomonadota</taxon>
        <taxon>Gammaproteobacteria</taxon>
        <taxon>Alteromonadales</taxon>
        <taxon>Pseudoalteromonadaceae</taxon>
        <taxon>Pseudoalteromonas</taxon>
    </lineage>
</organism>
<keyword evidence="2" id="KW-1003">Cell membrane</keyword>
<evidence type="ECO:0000256" key="6">
    <source>
        <dbReference type="SAM" id="Phobius"/>
    </source>
</evidence>
<dbReference type="InterPro" id="IPR002797">
    <property type="entry name" value="Polysacc_synth"/>
</dbReference>
<dbReference type="EMBL" id="VNFF01000007">
    <property type="protein sequence ID" value="TVU83841.1"/>
    <property type="molecule type" value="Genomic_DNA"/>
</dbReference>
<comment type="subcellular location">
    <subcellularLocation>
        <location evidence="1">Cell membrane</location>
        <topology evidence="1">Multi-pass membrane protein</topology>
    </subcellularLocation>
</comment>
<dbReference type="PANTHER" id="PTHR30250:SF11">
    <property type="entry name" value="O-ANTIGEN TRANSPORTER-RELATED"/>
    <property type="match status" value="1"/>
</dbReference>
<keyword evidence="5 6" id="KW-0472">Membrane</keyword>
<sequence length="400" mass="45889">MRVGINSNKETLLSSVMSNSIISIINILFPLITIPLITSTLGSEKYGLYASILSFIFLINTFMELGLKMGLIKKVGDGCDINENLYFYLLVKSILTLSVFPIFYIYYENFLWGYFALSFLMIDVSWYYQSSSKMKRFMHFSFLSKISAIPVFLYFYYTGGDINDFLFSYSISWFVLGLICFFDVFKNLESRFIRKMILSDMLSTLLMSFKFYIFRLPNTIYMSSSVFIASFFLTNIDLSLFALSFQIYGIGGAFIGAISISLFSRKGQFDYGKVAILTSICVLFFFPIYYLCATHLVPIVFGLDFQEAKGLILLFYISTCFQVFGSILGYPYLNSISKINVAHNTMLFSSIGFFLFVFLCSFFSHLSSYHFVFAIIFADFLLAATRGGYFLLNKRGRLKL</sequence>
<reference evidence="7 8" key="1">
    <citation type="submission" date="2019-07" db="EMBL/GenBank/DDBJ databases">
        <title>Diversity of Bacteria from Kongsfjorden, Arctic.</title>
        <authorList>
            <person name="Yu Y."/>
        </authorList>
    </citation>
    <scope>NUCLEOTIDE SEQUENCE [LARGE SCALE GENOMIC DNA]</scope>
    <source>
        <strain evidence="7 8">SM1927</strain>
    </source>
</reference>
<feature type="transmembrane region" description="Helical" evidence="6">
    <location>
        <begin position="165"/>
        <end position="185"/>
    </location>
</feature>
<feature type="transmembrane region" description="Helical" evidence="6">
    <location>
        <begin position="371"/>
        <end position="392"/>
    </location>
</feature>
<evidence type="ECO:0000256" key="2">
    <source>
        <dbReference type="ARBA" id="ARBA00022475"/>
    </source>
</evidence>
<evidence type="ECO:0000256" key="5">
    <source>
        <dbReference type="ARBA" id="ARBA00023136"/>
    </source>
</evidence>
<evidence type="ECO:0000256" key="4">
    <source>
        <dbReference type="ARBA" id="ARBA00022989"/>
    </source>
</evidence>
<dbReference type="PANTHER" id="PTHR30250">
    <property type="entry name" value="PST FAMILY PREDICTED COLANIC ACID TRANSPORTER"/>
    <property type="match status" value="1"/>
</dbReference>
<keyword evidence="4 6" id="KW-1133">Transmembrane helix</keyword>
<evidence type="ECO:0000313" key="8">
    <source>
        <dbReference type="Proteomes" id="UP000317938"/>
    </source>
</evidence>
<feature type="transmembrane region" description="Helical" evidence="6">
    <location>
        <begin position="12"/>
        <end position="34"/>
    </location>
</feature>
<feature type="transmembrane region" description="Helical" evidence="6">
    <location>
        <begin position="240"/>
        <end position="263"/>
    </location>
</feature>
<feature type="transmembrane region" description="Helical" evidence="6">
    <location>
        <begin position="345"/>
        <end position="365"/>
    </location>
</feature>
<dbReference type="Pfam" id="PF01943">
    <property type="entry name" value="Polysacc_synt"/>
    <property type="match status" value="1"/>
</dbReference>
<evidence type="ECO:0000313" key="7">
    <source>
        <dbReference type="EMBL" id="TVU83841.1"/>
    </source>
</evidence>